<evidence type="ECO:0000256" key="6">
    <source>
        <dbReference type="ARBA" id="ARBA00022840"/>
    </source>
</evidence>
<comment type="caution">
    <text evidence="11">The sequence shown here is derived from an EMBL/GenBank/DDBJ whole genome shotgun (WGS) entry which is preliminary data.</text>
</comment>
<organism evidence="11 12">
    <name type="scientific">Extremus antarcticus</name>
    <dbReference type="NCBI Taxonomy" id="702011"/>
    <lineage>
        <taxon>Eukaryota</taxon>
        <taxon>Fungi</taxon>
        <taxon>Dikarya</taxon>
        <taxon>Ascomycota</taxon>
        <taxon>Pezizomycotina</taxon>
        <taxon>Dothideomycetes</taxon>
        <taxon>Dothideomycetidae</taxon>
        <taxon>Mycosphaerellales</taxon>
        <taxon>Extremaceae</taxon>
        <taxon>Extremus</taxon>
    </lineage>
</organism>
<evidence type="ECO:0000256" key="3">
    <source>
        <dbReference type="ARBA" id="ARBA00022679"/>
    </source>
</evidence>
<dbReference type="GO" id="GO:0050684">
    <property type="term" value="P:regulation of mRNA processing"/>
    <property type="evidence" value="ECO:0007669"/>
    <property type="project" value="TreeGrafter"/>
</dbReference>
<evidence type="ECO:0000256" key="4">
    <source>
        <dbReference type="ARBA" id="ARBA00022741"/>
    </source>
</evidence>
<evidence type="ECO:0000256" key="2">
    <source>
        <dbReference type="ARBA" id="ARBA00022527"/>
    </source>
</evidence>
<reference evidence="11" key="1">
    <citation type="submission" date="2023-04" db="EMBL/GenBank/DDBJ databases">
        <title>Black Yeasts Isolated from many extreme environments.</title>
        <authorList>
            <person name="Coleine C."/>
            <person name="Stajich J.E."/>
            <person name="Selbmann L."/>
        </authorList>
    </citation>
    <scope>NUCLEOTIDE SEQUENCE</scope>
    <source>
        <strain evidence="11">CCFEE 5312</strain>
    </source>
</reference>
<dbReference type="InterPro" id="IPR011009">
    <property type="entry name" value="Kinase-like_dom_sf"/>
</dbReference>
<evidence type="ECO:0000313" key="12">
    <source>
        <dbReference type="Proteomes" id="UP001271007"/>
    </source>
</evidence>
<name>A0AAJ0DEQ5_9PEZI</name>
<dbReference type="GO" id="GO:0004674">
    <property type="term" value="F:protein serine/threonine kinase activity"/>
    <property type="evidence" value="ECO:0007669"/>
    <property type="project" value="UniProtKB-KW"/>
</dbReference>
<dbReference type="SMART" id="SM00220">
    <property type="entry name" value="S_TKc"/>
    <property type="match status" value="1"/>
</dbReference>
<keyword evidence="12" id="KW-1185">Reference proteome</keyword>
<keyword evidence="3" id="KW-0808">Transferase</keyword>
<evidence type="ECO:0000256" key="1">
    <source>
        <dbReference type="ARBA" id="ARBA00012513"/>
    </source>
</evidence>
<dbReference type="EC" id="2.7.11.1" evidence="1"/>
<dbReference type="GO" id="GO:0000245">
    <property type="term" value="P:spliceosomal complex assembly"/>
    <property type="evidence" value="ECO:0007669"/>
    <property type="project" value="TreeGrafter"/>
</dbReference>
<dbReference type="SUPFAM" id="SSF56112">
    <property type="entry name" value="Protein kinase-like (PK-like)"/>
    <property type="match status" value="1"/>
</dbReference>
<dbReference type="InterPro" id="IPR051334">
    <property type="entry name" value="SRPK"/>
</dbReference>
<dbReference type="Gene3D" id="1.10.510.10">
    <property type="entry name" value="Transferase(Phosphotransferase) domain 1"/>
    <property type="match status" value="1"/>
</dbReference>
<evidence type="ECO:0000313" key="11">
    <source>
        <dbReference type="EMBL" id="KAK3048667.1"/>
    </source>
</evidence>
<dbReference type="InterPro" id="IPR017441">
    <property type="entry name" value="Protein_kinase_ATP_BS"/>
</dbReference>
<accession>A0AAJ0DEQ5</accession>
<dbReference type="AlphaFoldDB" id="A0AAJ0DEQ5"/>
<dbReference type="Gene3D" id="3.30.200.20">
    <property type="entry name" value="Phosphorylase Kinase, domain 1"/>
    <property type="match status" value="1"/>
</dbReference>
<feature type="binding site" evidence="9">
    <location>
        <position position="77"/>
    </location>
    <ligand>
        <name>ATP</name>
        <dbReference type="ChEBI" id="CHEBI:30616"/>
    </ligand>
</feature>
<comment type="catalytic activity">
    <reaction evidence="7">
        <text>L-threonyl-[protein] + ATP = O-phospho-L-threonyl-[protein] + ADP + H(+)</text>
        <dbReference type="Rhea" id="RHEA:46608"/>
        <dbReference type="Rhea" id="RHEA-COMP:11060"/>
        <dbReference type="Rhea" id="RHEA-COMP:11605"/>
        <dbReference type="ChEBI" id="CHEBI:15378"/>
        <dbReference type="ChEBI" id="CHEBI:30013"/>
        <dbReference type="ChEBI" id="CHEBI:30616"/>
        <dbReference type="ChEBI" id="CHEBI:61977"/>
        <dbReference type="ChEBI" id="CHEBI:456216"/>
        <dbReference type="EC" id="2.7.11.1"/>
    </reaction>
</comment>
<evidence type="ECO:0000259" key="10">
    <source>
        <dbReference type="PROSITE" id="PS50011"/>
    </source>
</evidence>
<protein>
    <recommendedName>
        <fullName evidence="1">non-specific serine/threonine protein kinase</fullName>
        <ecNumber evidence="1">2.7.11.1</ecNumber>
    </recommendedName>
</protein>
<dbReference type="EMBL" id="JAWDJX010000046">
    <property type="protein sequence ID" value="KAK3048667.1"/>
    <property type="molecule type" value="Genomic_DNA"/>
</dbReference>
<dbReference type="Proteomes" id="UP001271007">
    <property type="component" value="Unassembled WGS sequence"/>
</dbReference>
<dbReference type="InterPro" id="IPR000719">
    <property type="entry name" value="Prot_kinase_dom"/>
</dbReference>
<dbReference type="Pfam" id="PF00069">
    <property type="entry name" value="Pkinase"/>
    <property type="match status" value="2"/>
</dbReference>
<dbReference type="PANTHER" id="PTHR47634">
    <property type="entry name" value="PROTEIN KINASE DOMAIN-CONTAINING PROTEIN-RELATED"/>
    <property type="match status" value="1"/>
</dbReference>
<keyword evidence="2" id="KW-0723">Serine/threonine-protein kinase</keyword>
<comment type="catalytic activity">
    <reaction evidence="8">
        <text>L-seryl-[protein] + ATP = O-phospho-L-seryl-[protein] + ADP + H(+)</text>
        <dbReference type="Rhea" id="RHEA:17989"/>
        <dbReference type="Rhea" id="RHEA-COMP:9863"/>
        <dbReference type="Rhea" id="RHEA-COMP:11604"/>
        <dbReference type="ChEBI" id="CHEBI:15378"/>
        <dbReference type="ChEBI" id="CHEBI:29999"/>
        <dbReference type="ChEBI" id="CHEBI:30616"/>
        <dbReference type="ChEBI" id="CHEBI:83421"/>
        <dbReference type="ChEBI" id="CHEBI:456216"/>
        <dbReference type="EC" id="2.7.11.1"/>
    </reaction>
</comment>
<dbReference type="PROSITE" id="PS50011">
    <property type="entry name" value="PROTEIN_KINASE_DOM"/>
    <property type="match status" value="1"/>
</dbReference>
<proteinExistence type="predicted"/>
<evidence type="ECO:0000256" key="5">
    <source>
        <dbReference type="ARBA" id="ARBA00022777"/>
    </source>
</evidence>
<dbReference type="PROSITE" id="PS00107">
    <property type="entry name" value="PROTEIN_KINASE_ATP"/>
    <property type="match status" value="1"/>
</dbReference>
<sequence length="442" mass="49898">MSTSPPPTPPAEIGDRRFQQLTTPTEWIEVYRPGGLHPVHLGDELDRFRIIRKLGYGSSSTVWLARDNNNDSLVAIKIMVADAPDAAQELQMYELISKAPIEDKFKERIVIPLETFRHDGPNGTHQCLVFPPMGPNVNILLDELLDEYETTQPAESSTVLCRSKSILKDTLLGLHCLHSCRIVHADLNPGNMLSSLRQLTEQDLVDLAKETVKIPEDEDDPDPYTVSKPAKRLDGKQDKWAPDYLCIDQPLFEHADPSGSGIFKLADLGAAFFFDNPPEKPVTPVALRAPELVLGCPYDHTIDIWAFGCLMFEFLTTSHNRLLAVYGMGGQIETDDTHLLFFTEILGHLPPTLFEKWFRRHRYFGPNLESIRRDVSSGEASTHQIDASPSMEEAFEKQKLEAMGTEEVAKVLSLMRRCLKYDPKMRPSTAELLEDEWFKAIE</sequence>
<evidence type="ECO:0000256" key="9">
    <source>
        <dbReference type="PROSITE-ProRule" id="PRU10141"/>
    </source>
</evidence>
<dbReference type="PANTHER" id="PTHR47634:SF9">
    <property type="entry name" value="PROTEIN KINASE DOMAIN-CONTAINING PROTEIN-RELATED"/>
    <property type="match status" value="1"/>
</dbReference>
<evidence type="ECO:0000256" key="8">
    <source>
        <dbReference type="ARBA" id="ARBA00048679"/>
    </source>
</evidence>
<evidence type="ECO:0000256" key="7">
    <source>
        <dbReference type="ARBA" id="ARBA00047899"/>
    </source>
</evidence>
<keyword evidence="5" id="KW-0418">Kinase</keyword>
<keyword evidence="6 9" id="KW-0067">ATP-binding</keyword>
<gene>
    <name evidence="11" type="ORF">LTR09_009976</name>
</gene>
<keyword evidence="4 9" id="KW-0547">Nucleotide-binding</keyword>
<dbReference type="GO" id="GO:0005524">
    <property type="term" value="F:ATP binding"/>
    <property type="evidence" value="ECO:0007669"/>
    <property type="project" value="UniProtKB-UniRule"/>
</dbReference>
<feature type="domain" description="Protein kinase" evidence="10">
    <location>
        <begin position="48"/>
        <end position="438"/>
    </location>
</feature>